<dbReference type="PANTHER" id="PTHR43335:SF4">
    <property type="entry name" value="ABC TRANSPORTER, ATP-BINDING PROTEIN"/>
    <property type="match status" value="1"/>
</dbReference>
<dbReference type="PROSITE" id="PS00211">
    <property type="entry name" value="ABC_TRANSPORTER_1"/>
    <property type="match status" value="1"/>
</dbReference>
<dbReference type="GO" id="GO:0005524">
    <property type="term" value="F:ATP binding"/>
    <property type="evidence" value="ECO:0007669"/>
    <property type="project" value="UniProtKB-KW"/>
</dbReference>
<dbReference type="HOGENOM" id="CLU_000604_1_2_0"/>
<organism evidence="6 7">
    <name type="scientific">Thermobaculum terrenum (strain ATCC BAA-798 / CCMEE 7001 / YNP1)</name>
    <dbReference type="NCBI Taxonomy" id="525904"/>
    <lineage>
        <taxon>Bacteria</taxon>
        <taxon>Bacillati</taxon>
        <taxon>Chloroflexota</taxon>
        <taxon>Chloroflexia</taxon>
        <taxon>Candidatus Thermobaculales</taxon>
        <taxon>Candidatus Thermobaculaceae</taxon>
        <taxon>Thermobaculum</taxon>
    </lineage>
</organism>
<keyword evidence="3" id="KW-0547">Nucleotide-binding</keyword>
<keyword evidence="7" id="KW-1185">Reference proteome</keyword>
<dbReference type="GO" id="GO:0016887">
    <property type="term" value="F:ATP hydrolysis activity"/>
    <property type="evidence" value="ECO:0007669"/>
    <property type="project" value="InterPro"/>
</dbReference>
<evidence type="ECO:0000256" key="1">
    <source>
        <dbReference type="ARBA" id="ARBA00005417"/>
    </source>
</evidence>
<protein>
    <submittedName>
        <fullName evidence="6">ABC transporter related protein</fullName>
    </submittedName>
</protein>
<dbReference type="eggNOG" id="COG1131">
    <property type="taxonomic scope" value="Bacteria"/>
</dbReference>
<dbReference type="InterPro" id="IPR027417">
    <property type="entry name" value="P-loop_NTPase"/>
</dbReference>
<dbReference type="InterPro" id="IPR003593">
    <property type="entry name" value="AAA+_ATPase"/>
</dbReference>
<gene>
    <name evidence="6" type="ordered locus">Tter_1669</name>
</gene>
<keyword evidence="2" id="KW-0813">Transport</keyword>
<evidence type="ECO:0000313" key="7">
    <source>
        <dbReference type="Proteomes" id="UP000000323"/>
    </source>
</evidence>
<dbReference type="InterPro" id="IPR017871">
    <property type="entry name" value="ABC_transporter-like_CS"/>
</dbReference>
<accession>D1CCR0</accession>
<name>D1CCR0_THET1</name>
<keyword evidence="4" id="KW-0067">ATP-binding</keyword>
<proteinExistence type="inferred from homology"/>
<evidence type="ECO:0000256" key="4">
    <source>
        <dbReference type="ARBA" id="ARBA00022840"/>
    </source>
</evidence>
<dbReference type="Pfam" id="PF00005">
    <property type="entry name" value="ABC_tran"/>
    <property type="match status" value="1"/>
</dbReference>
<feature type="domain" description="ABC transporter" evidence="5">
    <location>
        <begin position="5"/>
        <end position="230"/>
    </location>
</feature>
<dbReference type="Gene3D" id="3.40.50.300">
    <property type="entry name" value="P-loop containing nucleotide triphosphate hydrolases"/>
    <property type="match status" value="1"/>
</dbReference>
<evidence type="ECO:0000259" key="5">
    <source>
        <dbReference type="PROSITE" id="PS50893"/>
    </source>
</evidence>
<dbReference type="EMBL" id="CP001825">
    <property type="protein sequence ID" value="ACZ42575.1"/>
    <property type="molecule type" value="Genomic_DNA"/>
</dbReference>
<comment type="similarity">
    <text evidence="1">Belongs to the ABC transporter superfamily.</text>
</comment>
<dbReference type="AlphaFoldDB" id="D1CCR0"/>
<reference evidence="7" key="1">
    <citation type="journal article" date="2010" name="Stand. Genomic Sci.">
        <title>Complete genome sequence of 'Thermobaculum terrenum' type strain (YNP1).</title>
        <authorList>
            <person name="Kiss H."/>
            <person name="Cleland D."/>
            <person name="Lapidus A."/>
            <person name="Lucas S."/>
            <person name="Glavina Del Rio T."/>
            <person name="Nolan M."/>
            <person name="Tice H."/>
            <person name="Han C."/>
            <person name="Goodwin L."/>
            <person name="Pitluck S."/>
            <person name="Liolios K."/>
            <person name="Ivanova N."/>
            <person name="Mavromatis K."/>
            <person name="Ovchinnikova G."/>
            <person name="Pati A."/>
            <person name="Chen A."/>
            <person name="Palaniappan K."/>
            <person name="Land M."/>
            <person name="Hauser L."/>
            <person name="Chang Y."/>
            <person name="Jeffries C."/>
            <person name="Lu M."/>
            <person name="Brettin T."/>
            <person name="Detter J."/>
            <person name="Goker M."/>
            <person name="Tindall B."/>
            <person name="Beck B."/>
            <person name="McDermott T."/>
            <person name="Woyke T."/>
            <person name="Bristow J."/>
            <person name="Eisen J."/>
            <person name="Markowitz V."/>
            <person name="Hugenholtz P."/>
            <person name="Kyrpides N."/>
            <person name="Klenk H."/>
            <person name="Cheng J."/>
        </authorList>
    </citation>
    <scope>NUCLEOTIDE SEQUENCE [LARGE SCALE GENOMIC DNA]</scope>
    <source>
        <strain evidence="7">ATCC BAA-798 / YNP1</strain>
    </source>
</reference>
<dbReference type="Proteomes" id="UP000000323">
    <property type="component" value="Chromosome 1"/>
</dbReference>
<evidence type="ECO:0000256" key="2">
    <source>
        <dbReference type="ARBA" id="ARBA00022448"/>
    </source>
</evidence>
<dbReference type="PROSITE" id="PS50893">
    <property type="entry name" value="ABC_TRANSPORTER_2"/>
    <property type="match status" value="1"/>
</dbReference>
<dbReference type="KEGG" id="ttr:Tter_1669"/>
<evidence type="ECO:0000313" key="6">
    <source>
        <dbReference type="EMBL" id="ACZ42575.1"/>
    </source>
</evidence>
<dbReference type="STRING" id="525904.Tter_1669"/>
<dbReference type="InterPro" id="IPR003439">
    <property type="entry name" value="ABC_transporter-like_ATP-bd"/>
</dbReference>
<dbReference type="RefSeq" id="WP_012875609.1">
    <property type="nucleotide sequence ID" value="NC_013525.1"/>
</dbReference>
<dbReference type="CDD" id="cd03268">
    <property type="entry name" value="ABC_BcrA_bacitracin_resist"/>
    <property type="match status" value="1"/>
</dbReference>
<evidence type="ECO:0000256" key="3">
    <source>
        <dbReference type="ARBA" id="ARBA00022741"/>
    </source>
</evidence>
<dbReference type="PANTHER" id="PTHR43335">
    <property type="entry name" value="ABC TRANSPORTER, ATP-BINDING PROTEIN"/>
    <property type="match status" value="1"/>
</dbReference>
<sequence>MEYVIETNNLTKIYNNKIKAVENLNLRVRAGEIYGFLGPNGAGKTTTLKMLLGLIKPTSGSARILGKVPGTPDSLSLLGSLVESPAFYPYLSGRDNLRVIADYSGAPRSRIDEVLDIVGLKDRANDKFKGYSLGMKQRLGVAATLLKDPQILILDEPTNGLDPKGMAEMRELIRNLGQGNRTVLLSSHLLNEVEQICDRVGVIQQGRLIAEGTISELKGSGALLVRATPSDLALSMLRSLDYVEKIEERDGALLISTDPSMAAEINRLLVQSGVAVSELHPTSQSLEEVFLNLTEVNEEQVV</sequence>
<dbReference type="OrthoDB" id="9775135at2"/>
<dbReference type="SUPFAM" id="SSF52540">
    <property type="entry name" value="P-loop containing nucleoside triphosphate hydrolases"/>
    <property type="match status" value="1"/>
</dbReference>
<dbReference type="SMART" id="SM00382">
    <property type="entry name" value="AAA"/>
    <property type="match status" value="1"/>
</dbReference>